<organism evidence="4">
    <name type="scientific">Thelazia callipaeda</name>
    <name type="common">Oriental eyeworm</name>
    <name type="synonym">Parasitic nematode</name>
    <dbReference type="NCBI Taxonomy" id="103827"/>
    <lineage>
        <taxon>Eukaryota</taxon>
        <taxon>Metazoa</taxon>
        <taxon>Ecdysozoa</taxon>
        <taxon>Nematoda</taxon>
        <taxon>Chromadorea</taxon>
        <taxon>Rhabditida</taxon>
        <taxon>Spirurina</taxon>
        <taxon>Spiruromorpha</taxon>
        <taxon>Thelazioidea</taxon>
        <taxon>Thelaziidae</taxon>
        <taxon>Thelazia</taxon>
    </lineage>
</organism>
<dbReference type="CDD" id="cd04508">
    <property type="entry name" value="Tudor_SF"/>
    <property type="match status" value="1"/>
</dbReference>
<evidence type="ECO:0000256" key="1">
    <source>
        <dbReference type="SAM" id="MobiDB-lite"/>
    </source>
</evidence>
<evidence type="ECO:0000313" key="3">
    <source>
        <dbReference type="Proteomes" id="UP000276776"/>
    </source>
</evidence>
<gene>
    <name evidence="2" type="ORF">TCLT_LOCUS6020</name>
</gene>
<name>A0A0N5CZU3_THECL</name>
<protein>
    <submittedName>
        <fullName evidence="4">Tudor domain-containing protein</fullName>
    </submittedName>
</protein>
<proteinExistence type="predicted"/>
<sequence>MSDSIVTSETVSLDENVTANEVEQGILMDQDENDNDEAFSYAAVPVEVFEAAGVDVQDGGELTQEQLNRIMSIIESNSSTQELNLKKEHQDSVVQLHYPKIVSSSSICETNQRLTLYILNDGSVKLVDSLLQKDFFFSSSELAMENIDVDNLTNENVQKIMQMAMQSNETAVIKNRRSAGHEESARSHYVIDDTMKLSMSGDLKKPRSGEEHFMEPHSSLIGTEVEIKRHNKVYSATIKYSKQKGGYKVQFSDGHFEWVNESEIQLLNGSKLTKHGEEESYSDATESSAPKSLDQNDDIRNDEDQRINASGIDHQQEEPNFCCVVCDRKVYQTEPQYIVIRIPACDTCAKEKIVLLDNADESESQKSSVKQNNHIAPANDGNGES</sequence>
<feature type="region of interest" description="Disordered" evidence="1">
    <location>
        <begin position="274"/>
        <end position="300"/>
    </location>
</feature>
<dbReference type="WBParaSite" id="TCLT_0000603101-mRNA-1">
    <property type="protein sequence ID" value="TCLT_0000603101-mRNA-1"/>
    <property type="gene ID" value="TCLT_0000603101"/>
</dbReference>
<evidence type="ECO:0000313" key="2">
    <source>
        <dbReference type="EMBL" id="VDN03333.1"/>
    </source>
</evidence>
<reference evidence="4" key="1">
    <citation type="submission" date="2017-02" db="UniProtKB">
        <authorList>
            <consortium name="WormBaseParasite"/>
        </authorList>
    </citation>
    <scope>IDENTIFICATION</scope>
</reference>
<dbReference type="Proteomes" id="UP000276776">
    <property type="component" value="Unassembled WGS sequence"/>
</dbReference>
<dbReference type="OMA" id="PQYIVIR"/>
<dbReference type="AlphaFoldDB" id="A0A0N5CZU3"/>
<feature type="region of interest" description="Disordered" evidence="1">
    <location>
        <begin position="360"/>
        <end position="385"/>
    </location>
</feature>
<dbReference type="EMBL" id="UYYF01004382">
    <property type="protein sequence ID" value="VDN03333.1"/>
    <property type="molecule type" value="Genomic_DNA"/>
</dbReference>
<keyword evidence="3" id="KW-1185">Reference proteome</keyword>
<reference evidence="2 3" key="2">
    <citation type="submission" date="2018-11" db="EMBL/GenBank/DDBJ databases">
        <authorList>
            <consortium name="Pathogen Informatics"/>
        </authorList>
    </citation>
    <scope>NUCLEOTIDE SEQUENCE [LARGE SCALE GENOMIC DNA]</scope>
</reference>
<dbReference type="OrthoDB" id="5845898at2759"/>
<feature type="compositionally biased region" description="Polar residues" evidence="1">
    <location>
        <begin position="365"/>
        <end position="374"/>
    </location>
</feature>
<accession>A0A0N5CZU3</accession>
<dbReference type="STRING" id="103827.A0A0N5CZU3"/>
<evidence type="ECO:0000313" key="4">
    <source>
        <dbReference type="WBParaSite" id="TCLT_0000603101-mRNA-1"/>
    </source>
</evidence>